<reference evidence="14 15" key="1">
    <citation type="submission" date="2018-05" db="EMBL/GenBank/DDBJ databases">
        <title>Comparative genomics of bacterial root endophytes of switchgrass collected from native prairies over two seasons.</title>
        <authorList>
            <person name="Tang Y."/>
        </authorList>
    </citation>
    <scope>NUCLEOTIDE SEQUENCE [LARGE SCALE GENOMIC DNA]</scope>
    <source>
        <strain evidence="14 15">NFIX32</strain>
    </source>
</reference>
<dbReference type="Gene3D" id="3.30.559.30">
    <property type="entry name" value="Nonribosomal peptide synthetase, condensation domain"/>
    <property type="match status" value="1"/>
</dbReference>
<evidence type="ECO:0000256" key="10">
    <source>
        <dbReference type="ARBA" id="ARBA00032317"/>
    </source>
</evidence>
<keyword evidence="7" id="KW-0808">Transferase</keyword>
<proteinExistence type="inferred from homology"/>
<accession>A0A318HVU9</accession>
<dbReference type="EMBL" id="QJJY01000039">
    <property type="protein sequence ID" value="PXX22539.1"/>
    <property type="molecule type" value="Genomic_DNA"/>
</dbReference>
<feature type="domain" description="Condensation" evidence="12">
    <location>
        <begin position="40"/>
        <end position="168"/>
    </location>
</feature>
<protein>
    <recommendedName>
        <fullName evidence="6">Phthiocerol/phthiodiolone dimycocerosyl transferase</fullName>
        <ecNumber evidence="5">2.3.1.282</ecNumber>
    </recommendedName>
    <alternativeName>
        <fullName evidence="11">Acyltransferase PapA5</fullName>
    </alternativeName>
    <alternativeName>
        <fullName evidence="9">Phthiocerol/phthiodiolone O-acyltransferase</fullName>
    </alternativeName>
    <alternativeName>
        <fullName evidence="10">Polyketide synthase-associated protein A5</fullName>
    </alternativeName>
</protein>
<evidence type="ECO:0000256" key="9">
    <source>
        <dbReference type="ARBA" id="ARBA00030465"/>
    </source>
</evidence>
<evidence type="ECO:0000256" key="3">
    <source>
        <dbReference type="ARBA" id="ARBA00001907"/>
    </source>
</evidence>
<comment type="catalytic activity">
    <reaction evidence="3">
        <text>2 a mycocerosyl-[mycocerosic acid synthase] + a phthiodiolone = a dimycocerosyl phthiodiolone + 2 holo-[mycocerosic acid synthase].</text>
        <dbReference type="EC" id="2.3.1.282"/>
    </reaction>
</comment>
<comment type="caution">
    <text evidence="14">The sequence shown here is derived from an EMBL/GenBank/DDBJ whole genome shotgun (WGS) entry which is preliminary data.</text>
</comment>
<dbReference type="Proteomes" id="UP000247755">
    <property type="component" value="Unassembled WGS sequence"/>
</dbReference>
<evidence type="ECO:0000256" key="7">
    <source>
        <dbReference type="ARBA" id="ARBA00022679"/>
    </source>
</evidence>
<comment type="similarity">
    <text evidence="4">Belongs to the acyltransferase PapA5 family.</text>
</comment>
<evidence type="ECO:0000256" key="4">
    <source>
        <dbReference type="ARBA" id="ARBA00006558"/>
    </source>
</evidence>
<evidence type="ECO:0000256" key="2">
    <source>
        <dbReference type="ARBA" id="ARBA00000625"/>
    </source>
</evidence>
<sequence length="426" mass="45873">MQNQQQETGNDQSTAPTHVRGLGSTEHLFWLLDQNRPTHFAMVAEIDRRFPPPAWHAAFRALQRRHPLLSTYIAADAQMNSGFHRAPDAVVPLRVIEQSETSWHAEAACEIATRFDWSAAPLLRATLLQGDGNSTLILVAHHSAVDGMGSAYLIEDLLRLLSGESLAPLPLVQPLETVLDADLNRTAVLPHALPAPAPKPFRPGAADVPRVDAVELSAESTRQLIARAHVEQTTVHGAVAAAVHEAGRRLSSEWSERALRTVTPIDVRHLADEVGIANGVYITQTITIDDYPRGTDLWTVARKIKQDLAPFQTRASVAAELKTLDAAMSARPSVEHAAGFLSAVLAFDVLLSNLGNQPIAAAYDGLSLKALWGPVVTSGFADDQAIGVCTIDGILRLTHTSYGAIPGLLGEVRAILDEAATAPSRR</sequence>
<dbReference type="InterPro" id="IPR023213">
    <property type="entry name" value="CAT-like_dom_sf"/>
</dbReference>
<dbReference type="SUPFAM" id="SSF52777">
    <property type="entry name" value="CoA-dependent acyltransferases"/>
    <property type="match status" value="2"/>
</dbReference>
<dbReference type="PANTHER" id="PTHR28037:SF1">
    <property type="entry name" value="ALCOHOL O-ACETYLTRANSFERASE 1-RELATED"/>
    <property type="match status" value="1"/>
</dbReference>
<evidence type="ECO:0000256" key="8">
    <source>
        <dbReference type="ARBA" id="ARBA00023315"/>
    </source>
</evidence>
<comment type="catalytic activity">
    <reaction evidence="1">
        <text>2 a mycocerosyl-[mycocerosic acid synthase] + a phthiocerol = a dimycocerosyl phthiocerol + 2 holo-[mycocerosic acid synthase].</text>
        <dbReference type="EC" id="2.3.1.282"/>
    </reaction>
</comment>
<gene>
    <name evidence="14" type="ORF">NA66_103912</name>
</gene>
<evidence type="ECO:0000256" key="1">
    <source>
        <dbReference type="ARBA" id="ARBA00000026"/>
    </source>
</evidence>
<evidence type="ECO:0000256" key="5">
    <source>
        <dbReference type="ARBA" id="ARBA00012866"/>
    </source>
</evidence>
<evidence type="ECO:0000259" key="13">
    <source>
        <dbReference type="Pfam" id="PF16911"/>
    </source>
</evidence>
<dbReference type="InterPro" id="IPR001242">
    <property type="entry name" value="Condensation_dom"/>
</dbReference>
<dbReference type="GO" id="GO:0016746">
    <property type="term" value="F:acyltransferase activity"/>
    <property type="evidence" value="ECO:0007669"/>
    <property type="project" value="UniProtKB-KW"/>
</dbReference>
<keyword evidence="8" id="KW-0012">Acyltransferase</keyword>
<evidence type="ECO:0000313" key="14">
    <source>
        <dbReference type="EMBL" id="PXX22539.1"/>
    </source>
</evidence>
<evidence type="ECO:0000256" key="6">
    <source>
        <dbReference type="ARBA" id="ARBA00013449"/>
    </source>
</evidence>
<dbReference type="Pfam" id="PF16911">
    <property type="entry name" value="PapA_C"/>
    <property type="match status" value="1"/>
</dbReference>
<evidence type="ECO:0000259" key="12">
    <source>
        <dbReference type="Pfam" id="PF00668"/>
    </source>
</evidence>
<dbReference type="EC" id="2.3.1.282" evidence="5"/>
<evidence type="ECO:0000256" key="11">
    <source>
        <dbReference type="ARBA" id="ARBA00033407"/>
    </source>
</evidence>
<dbReference type="PANTHER" id="PTHR28037">
    <property type="entry name" value="ALCOHOL O-ACETYLTRANSFERASE 1-RELATED"/>
    <property type="match status" value="1"/>
</dbReference>
<comment type="catalytic activity">
    <reaction evidence="2">
        <text>2 a mycocerosyl-[mycocerosic acid synthase] + a phenolphthiocerol = a dimycocerosyl phenolphthiocerol + 2 holo-[mycocerosic acid synthase].</text>
        <dbReference type="EC" id="2.3.1.282"/>
    </reaction>
</comment>
<dbReference type="InterPro" id="IPR031641">
    <property type="entry name" value="PapA_C"/>
</dbReference>
<evidence type="ECO:0000313" key="15">
    <source>
        <dbReference type="Proteomes" id="UP000247755"/>
    </source>
</evidence>
<dbReference type="Gene3D" id="3.30.559.10">
    <property type="entry name" value="Chloramphenicol acetyltransferase-like domain"/>
    <property type="match status" value="1"/>
</dbReference>
<organism evidence="14 15">
    <name type="scientific">Burkholderia pyrrocinia</name>
    <name type="common">Pseudomonas pyrrocinia</name>
    <dbReference type="NCBI Taxonomy" id="60550"/>
    <lineage>
        <taxon>Bacteria</taxon>
        <taxon>Pseudomonadati</taxon>
        <taxon>Pseudomonadota</taxon>
        <taxon>Betaproteobacteria</taxon>
        <taxon>Burkholderiales</taxon>
        <taxon>Burkholderiaceae</taxon>
        <taxon>Burkholderia</taxon>
        <taxon>Burkholderia cepacia complex</taxon>
    </lineage>
</organism>
<name>A0A318HVU9_BURPY</name>
<feature type="domain" description="Phthiocerol/phthiodiolone dimycocerosyl transferase C-terminal" evidence="13">
    <location>
        <begin position="208"/>
        <end position="368"/>
    </location>
</feature>
<dbReference type="AlphaFoldDB" id="A0A318HVU9"/>
<dbReference type="Pfam" id="PF00668">
    <property type="entry name" value="Condensation"/>
    <property type="match status" value="1"/>
</dbReference>
<dbReference type="InterPro" id="IPR052058">
    <property type="entry name" value="Alcohol_O-acetyltransferase"/>
</dbReference>